<feature type="region of interest" description="Disordered" evidence="1">
    <location>
        <begin position="1"/>
        <end position="35"/>
    </location>
</feature>
<keyword evidence="3" id="KW-1185">Reference proteome</keyword>
<accession>A0AAV4VGX5</accession>
<evidence type="ECO:0000313" key="3">
    <source>
        <dbReference type="Proteomes" id="UP001054837"/>
    </source>
</evidence>
<sequence length="201" mass="21741">MSNVNEVNMEDSTPNVNNGPLVTPQNASGSRPVSPSGVHVSEEFVYDNIELISELHAFQSQLEHLHNCMQAASSSEKDVKLVAQTNALVQKVEELISSIGVPLGKLPATPAEAERIKAAVEERRNPQPSTSQPSQVQTTNPSRPRPTQAINTKKPKRRIEDEDGFILPAKHLVARGTRAVTVATPVQISNTNISVSTQNLA</sequence>
<comment type="caution">
    <text evidence="2">The sequence shown here is derived from an EMBL/GenBank/DDBJ whole genome shotgun (WGS) entry which is preliminary data.</text>
</comment>
<feature type="compositionally biased region" description="Low complexity" evidence="1">
    <location>
        <begin position="126"/>
        <end position="142"/>
    </location>
</feature>
<feature type="compositionally biased region" description="Polar residues" evidence="1">
    <location>
        <begin position="1"/>
        <end position="33"/>
    </location>
</feature>
<reference evidence="2 3" key="1">
    <citation type="submission" date="2021-06" db="EMBL/GenBank/DDBJ databases">
        <title>Caerostris darwini draft genome.</title>
        <authorList>
            <person name="Kono N."/>
            <person name="Arakawa K."/>
        </authorList>
    </citation>
    <scope>NUCLEOTIDE SEQUENCE [LARGE SCALE GENOMIC DNA]</scope>
</reference>
<feature type="region of interest" description="Disordered" evidence="1">
    <location>
        <begin position="120"/>
        <end position="163"/>
    </location>
</feature>
<gene>
    <name evidence="2" type="ORF">CDAR_520941</name>
</gene>
<dbReference type="EMBL" id="BPLQ01013060">
    <property type="protein sequence ID" value="GIY69565.1"/>
    <property type="molecule type" value="Genomic_DNA"/>
</dbReference>
<evidence type="ECO:0000313" key="2">
    <source>
        <dbReference type="EMBL" id="GIY69565.1"/>
    </source>
</evidence>
<protein>
    <submittedName>
        <fullName evidence="2">Uncharacterized protein</fullName>
    </submittedName>
</protein>
<dbReference type="AlphaFoldDB" id="A0AAV4VGX5"/>
<dbReference type="Proteomes" id="UP001054837">
    <property type="component" value="Unassembled WGS sequence"/>
</dbReference>
<proteinExistence type="predicted"/>
<organism evidence="2 3">
    <name type="scientific">Caerostris darwini</name>
    <dbReference type="NCBI Taxonomy" id="1538125"/>
    <lineage>
        <taxon>Eukaryota</taxon>
        <taxon>Metazoa</taxon>
        <taxon>Ecdysozoa</taxon>
        <taxon>Arthropoda</taxon>
        <taxon>Chelicerata</taxon>
        <taxon>Arachnida</taxon>
        <taxon>Araneae</taxon>
        <taxon>Araneomorphae</taxon>
        <taxon>Entelegynae</taxon>
        <taxon>Araneoidea</taxon>
        <taxon>Araneidae</taxon>
        <taxon>Caerostris</taxon>
    </lineage>
</organism>
<evidence type="ECO:0000256" key="1">
    <source>
        <dbReference type="SAM" id="MobiDB-lite"/>
    </source>
</evidence>
<name>A0AAV4VGX5_9ARAC</name>